<feature type="transmembrane region" description="Helical" evidence="6">
    <location>
        <begin position="338"/>
        <end position="356"/>
    </location>
</feature>
<sequence length="517" mass="58016">MKRTTNALRNTLISFGSFILIFLFGVGIRRLFLDNLSIEYLGYEGLFSNIFAVLSTLDLGAGSILLYRLYRAIAENSEGEIRKLLAMYARLYRLVAGVVLLLGLAVIPLLPLLIRDEISDWNFVCLIYIMQLVTTVGVLYLSYYRLLLEAHQRVSDAVIVETSIRIASQILKVVVILYTKNYLIYLSVGLLYNLISALLISFRCRRKYAALLGGPFDKQYFKEGLFRSELKNSSVIRLSQTVFYLMDTLLVSSLIGLRAVALYGNYTMIGGQVLLGFNALLQPVRASAGNYANTESKEDSYRMFKIVDLIAFFLASFVLTSLFTLFQPTISVIYGAQYLLPLSFLAFYSLYCYIIIKDNAIRMFRETVGEFKQEKMWSVTGAGVNIILSIIGVKLFGITGILMGTFLSELVLEAGSYFIAYRHRFQLPVRVGLGRTYVFLLLAAAEAGLTYLATSWIPVSFGGLALRCVFCLVVPNGLNALLFRKTEAFARMLGYVKKMLSILKNRGNPPEEVTATE</sequence>
<dbReference type="EMBL" id="VSSQ01001506">
    <property type="protein sequence ID" value="MPM08908.1"/>
    <property type="molecule type" value="Genomic_DNA"/>
</dbReference>
<keyword evidence="4 6" id="KW-1133">Transmembrane helix</keyword>
<comment type="caution">
    <text evidence="7">The sequence shown here is derived from an EMBL/GenBank/DDBJ whole genome shotgun (WGS) entry which is preliminary data.</text>
</comment>
<comment type="subcellular location">
    <subcellularLocation>
        <location evidence="1">Cell membrane</location>
        <topology evidence="1">Multi-pass membrane protein</topology>
    </subcellularLocation>
</comment>
<dbReference type="PANTHER" id="PTHR30250:SF26">
    <property type="entry name" value="PSMA PROTEIN"/>
    <property type="match status" value="1"/>
</dbReference>
<evidence type="ECO:0000256" key="3">
    <source>
        <dbReference type="ARBA" id="ARBA00022692"/>
    </source>
</evidence>
<proteinExistence type="predicted"/>
<feature type="transmembrane region" description="Helical" evidence="6">
    <location>
        <begin position="306"/>
        <end position="326"/>
    </location>
</feature>
<feature type="transmembrane region" description="Helical" evidence="6">
    <location>
        <begin position="263"/>
        <end position="281"/>
    </location>
</feature>
<feature type="transmembrane region" description="Helical" evidence="6">
    <location>
        <begin position="184"/>
        <end position="202"/>
    </location>
</feature>
<feature type="transmembrane region" description="Helical" evidence="6">
    <location>
        <begin position="376"/>
        <end position="395"/>
    </location>
</feature>
<feature type="transmembrane region" description="Helical" evidence="6">
    <location>
        <begin position="464"/>
        <end position="483"/>
    </location>
</feature>
<dbReference type="PANTHER" id="PTHR30250">
    <property type="entry name" value="PST FAMILY PREDICTED COLANIC ACID TRANSPORTER"/>
    <property type="match status" value="1"/>
</dbReference>
<evidence type="ECO:0000313" key="7">
    <source>
        <dbReference type="EMBL" id="MPM08908.1"/>
    </source>
</evidence>
<feature type="transmembrane region" description="Helical" evidence="6">
    <location>
        <begin position="401"/>
        <end position="420"/>
    </location>
</feature>
<name>A0A644WZH4_9ZZZZ</name>
<feature type="transmembrane region" description="Helical" evidence="6">
    <location>
        <begin position="126"/>
        <end position="146"/>
    </location>
</feature>
<keyword evidence="3 6" id="KW-0812">Transmembrane</keyword>
<accession>A0A644WZH4</accession>
<dbReference type="AlphaFoldDB" id="A0A644WZH4"/>
<feature type="transmembrane region" description="Helical" evidence="6">
    <location>
        <begin position="12"/>
        <end position="33"/>
    </location>
</feature>
<feature type="transmembrane region" description="Helical" evidence="6">
    <location>
        <begin position="45"/>
        <end position="70"/>
    </location>
</feature>
<dbReference type="GO" id="GO:0005886">
    <property type="term" value="C:plasma membrane"/>
    <property type="evidence" value="ECO:0007669"/>
    <property type="project" value="UniProtKB-SubCell"/>
</dbReference>
<evidence type="ECO:0000256" key="6">
    <source>
        <dbReference type="SAM" id="Phobius"/>
    </source>
</evidence>
<evidence type="ECO:0000256" key="2">
    <source>
        <dbReference type="ARBA" id="ARBA00022475"/>
    </source>
</evidence>
<gene>
    <name evidence="7" type="ORF">SDC9_55224</name>
</gene>
<evidence type="ECO:0000256" key="4">
    <source>
        <dbReference type="ARBA" id="ARBA00022989"/>
    </source>
</evidence>
<keyword evidence="5 6" id="KW-0472">Membrane</keyword>
<feature type="transmembrane region" description="Helical" evidence="6">
    <location>
        <begin position="432"/>
        <end position="452"/>
    </location>
</feature>
<dbReference type="InterPro" id="IPR050833">
    <property type="entry name" value="Poly_Biosynth_Transport"/>
</dbReference>
<evidence type="ECO:0000256" key="5">
    <source>
        <dbReference type="ARBA" id="ARBA00023136"/>
    </source>
</evidence>
<organism evidence="7">
    <name type="scientific">bioreactor metagenome</name>
    <dbReference type="NCBI Taxonomy" id="1076179"/>
    <lineage>
        <taxon>unclassified sequences</taxon>
        <taxon>metagenomes</taxon>
        <taxon>ecological metagenomes</taxon>
    </lineage>
</organism>
<feature type="transmembrane region" description="Helical" evidence="6">
    <location>
        <begin position="91"/>
        <end position="114"/>
    </location>
</feature>
<protein>
    <submittedName>
        <fullName evidence="7">Uncharacterized protein</fullName>
    </submittedName>
</protein>
<reference evidence="7" key="1">
    <citation type="submission" date="2019-08" db="EMBL/GenBank/DDBJ databases">
        <authorList>
            <person name="Kucharzyk K."/>
            <person name="Murdoch R.W."/>
            <person name="Higgins S."/>
            <person name="Loffler F."/>
        </authorList>
    </citation>
    <scope>NUCLEOTIDE SEQUENCE</scope>
</reference>
<evidence type="ECO:0000256" key="1">
    <source>
        <dbReference type="ARBA" id="ARBA00004651"/>
    </source>
</evidence>
<keyword evidence="2" id="KW-1003">Cell membrane</keyword>